<reference evidence="8" key="1">
    <citation type="journal article" date="2020" name="Stud. Mycol.">
        <title>101 Dothideomycetes genomes: a test case for predicting lifestyles and emergence of pathogens.</title>
        <authorList>
            <person name="Haridas S."/>
            <person name="Albert R."/>
            <person name="Binder M."/>
            <person name="Bloem J."/>
            <person name="Labutti K."/>
            <person name="Salamov A."/>
            <person name="Andreopoulos B."/>
            <person name="Baker S."/>
            <person name="Barry K."/>
            <person name="Bills G."/>
            <person name="Bluhm B."/>
            <person name="Cannon C."/>
            <person name="Castanera R."/>
            <person name="Culley D."/>
            <person name="Daum C."/>
            <person name="Ezra D."/>
            <person name="Gonzalez J."/>
            <person name="Henrissat B."/>
            <person name="Kuo A."/>
            <person name="Liang C."/>
            <person name="Lipzen A."/>
            <person name="Lutzoni F."/>
            <person name="Magnuson J."/>
            <person name="Mondo S."/>
            <person name="Nolan M."/>
            <person name="Ohm R."/>
            <person name="Pangilinan J."/>
            <person name="Park H.-J."/>
            <person name="Ramirez L."/>
            <person name="Alfaro M."/>
            <person name="Sun H."/>
            <person name="Tritt A."/>
            <person name="Yoshinaga Y."/>
            <person name="Zwiers L.-H."/>
            <person name="Turgeon B."/>
            <person name="Goodwin S."/>
            <person name="Spatafora J."/>
            <person name="Crous P."/>
            <person name="Grigoriev I."/>
        </authorList>
    </citation>
    <scope>NUCLEOTIDE SEQUENCE</scope>
    <source>
        <strain evidence="8">CBS 175.79</strain>
    </source>
</reference>
<dbReference type="InterPro" id="IPR016160">
    <property type="entry name" value="Ald_DH_CS_CYS"/>
</dbReference>
<dbReference type="SUPFAM" id="SSF53720">
    <property type="entry name" value="ALDH-like"/>
    <property type="match status" value="1"/>
</dbReference>
<dbReference type="InterPro" id="IPR016162">
    <property type="entry name" value="Ald_DH_N"/>
</dbReference>
<dbReference type="PANTHER" id="PTHR11699">
    <property type="entry name" value="ALDEHYDE DEHYDROGENASE-RELATED"/>
    <property type="match status" value="1"/>
</dbReference>
<dbReference type="Pfam" id="PF00171">
    <property type="entry name" value="Aldedh"/>
    <property type="match status" value="1"/>
</dbReference>
<comment type="similarity">
    <text evidence="1 6">Belongs to the aldehyde dehydrogenase family.</text>
</comment>
<evidence type="ECO:0000313" key="9">
    <source>
        <dbReference type="Proteomes" id="UP000799778"/>
    </source>
</evidence>
<dbReference type="GeneID" id="54286071"/>
<organism evidence="8 9">
    <name type="scientific">Aaosphaeria arxii CBS 175.79</name>
    <dbReference type="NCBI Taxonomy" id="1450172"/>
    <lineage>
        <taxon>Eukaryota</taxon>
        <taxon>Fungi</taxon>
        <taxon>Dikarya</taxon>
        <taxon>Ascomycota</taxon>
        <taxon>Pezizomycotina</taxon>
        <taxon>Dothideomycetes</taxon>
        <taxon>Pleosporomycetidae</taxon>
        <taxon>Pleosporales</taxon>
        <taxon>Pleosporales incertae sedis</taxon>
        <taxon>Aaosphaeria</taxon>
    </lineage>
</organism>
<dbReference type="PROSITE" id="PS00070">
    <property type="entry name" value="ALDEHYDE_DEHYDR_CYS"/>
    <property type="match status" value="1"/>
</dbReference>
<dbReference type="EMBL" id="ML978072">
    <property type="protein sequence ID" value="KAF2012530.1"/>
    <property type="molecule type" value="Genomic_DNA"/>
</dbReference>
<dbReference type="PROSITE" id="PS00687">
    <property type="entry name" value="ALDEHYDE_DEHYDR_GLU"/>
    <property type="match status" value="1"/>
</dbReference>
<proteinExistence type="inferred from homology"/>
<evidence type="ECO:0000256" key="4">
    <source>
        <dbReference type="ARBA" id="ARBA00049194"/>
    </source>
</evidence>
<gene>
    <name evidence="8" type="ORF">BU24DRAFT_425174</name>
</gene>
<dbReference type="InterPro" id="IPR015590">
    <property type="entry name" value="Aldehyde_DH_dom"/>
</dbReference>
<evidence type="ECO:0000256" key="3">
    <source>
        <dbReference type="ARBA" id="ARBA00024226"/>
    </source>
</evidence>
<evidence type="ECO:0000313" key="8">
    <source>
        <dbReference type="EMBL" id="KAF2012530.1"/>
    </source>
</evidence>
<accession>A0A6A5XIC6</accession>
<keyword evidence="9" id="KW-1185">Reference proteome</keyword>
<dbReference type="GO" id="GO:0004029">
    <property type="term" value="F:aldehyde dehydrogenase (NAD+) activity"/>
    <property type="evidence" value="ECO:0007669"/>
    <property type="project" value="UniProtKB-EC"/>
</dbReference>
<dbReference type="AlphaFoldDB" id="A0A6A5XIC6"/>
<dbReference type="InterPro" id="IPR016161">
    <property type="entry name" value="Ald_DH/histidinol_DH"/>
</dbReference>
<comment type="catalytic activity">
    <reaction evidence="4">
        <text>an aldehyde + NAD(+) + H2O = a carboxylate + NADH + 2 H(+)</text>
        <dbReference type="Rhea" id="RHEA:16185"/>
        <dbReference type="ChEBI" id="CHEBI:15377"/>
        <dbReference type="ChEBI" id="CHEBI:15378"/>
        <dbReference type="ChEBI" id="CHEBI:17478"/>
        <dbReference type="ChEBI" id="CHEBI:29067"/>
        <dbReference type="ChEBI" id="CHEBI:57540"/>
        <dbReference type="ChEBI" id="CHEBI:57945"/>
        <dbReference type="EC" id="1.2.1.3"/>
    </reaction>
</comment>
<evidence type="ECO:0000259" key="7">
    <source>
        <dbReference type="Pfam" id="PF00171"/>
    </source>
</evidence>
<feature type="active site" evidence="5">
    <location>
        <position position="250"/>
    </location>
</feature>
<dbReference type="Gene3D" id="3.40.605.10">
    <property type="entry name" value="Aldehyde Dehydrogenase, Chain A, domain 1"/>
    <property type="match status" value="1"/>
</dbReference>
<dbReference type="Gene3D" id="3.40.309.10">
    <property type="entry name" value="Aldehyde Dehydrogenase, Chain A, domain 2"/>
    <property type="match status" value="1"/>
</dbReference>
<dbReference type="EC" id="1.2.1.3" evidence="3"/>
<evidence type="ECO:0000256" key="6">
    <source>
        <dbReference type="RuleBase" id="RU003345"/>
    </source>
</evidence>
<keyword evidence="2 6" id="KW-0560">Oxidoreductase</keyword>
<feature type="domain" description="Aldehyde dehydrogenase" evidence="7">
    <location>
        <begin position="14"/>
        <end position="474"/>
    </location>
</feature>
<dbReference type="RefSeq" id="XP_033380869.1">
    <property type="nucleotide sequence ID" value="XM_033528674.1"/>
</dbReference>
<evidence type="ECO:0000256" key="1">
    <source>
        <dbReference type="ARBA" id="ARBA00009986"/>
    </source>
</evidence>
<dbReference type="InterPro" id="IPR016163">
    <property type="entry name" value="Ald_DH_C"/>
</dbReference>
<protein>
    <recommendedName>
        <fullName evidence="3">aldehyde dehydrogenase (NAD(+))</fullName>
        <ecNumber evidence="3">1.2.1.3</ecNumber>
    </recommendedName>
</protein>
<dbReference type="Proteomes" id="UP000799778">
    <property type="component" value="Unassembled WGS sequence"/>
</dbReference>
<sequence>MAPHTGLFINNEYIDATSGETLTIRSPHDDSLVADNVQVASSADVDKAVSAARAAFKGEWSTWTPEQRRVVMIKFADIVEKNADELAQWETKAMGQPISVSRSIIGFLTAAFRYYSGWTDKIPGEQWPENDGSYRIVQYEPIGVCAGIGAWNGSQIFFGFKIAAAVAAGCTFIYKPSEKSPLGVLQLGALIKEAGFPPGVVNILSGDGRVGAALASHMDINKISFTGSVFAGKKVQELATKSNLKRVVLELGGKSPSLIFDDADLENALTHSSQNFLFNTGQACVAASRTFIHESIADKFVEQLKARFEQFKHATGDPSDPKTFLGPLVDEKQFDRVMEFLEIGKKEAQLVTGGGRHGDNGYYVEPTIFLNPGDDARIYREEIFGPVITLRTFKTEEEAIKLANDTAFGLSACVFTSSISRALRVSKAIESGMVNVNSSQTFGMEAPFGGWKQSGVGREGGKQGIMHYLESKTISINMNV</sequence>
<dbReference type="InterPro" id="IPR029510">
    <property type="entry name" value="Ald_DH_CS_GLU"/>
</dbReference>
<name>A0A6A5XIC6_9PLEO</name>
<dbReference type="OrthoDB" id="310895at2759"/>
<evidence type="ECO:0000256" key="2">
    <source>
        <dbReference type="ARBA" id="ARBA00023002"/>
    </source>
</evidence>
<evidence type="ECO:0000256" key="5">
    <source>
        <dbReference type="PROSITE-ProRule" id="PRU10007"/>
    </source>
</evidence>
<dbReference type="FunFam" id="3.40.605.10:FF:000007">
    <property type="entry name" value="NAD/NADP-dependent betaine aldehyde dehydrogenase"/>
    <property type="match status" value="1"/>
</dbReference>
<dbReference type="FunFam" id="3.40.309.10:FF:000012">
    <property type="entry name" value="Betaine aldehyde dehydrogenase"/>
    <property type="match status" value="1"/>
</dbReference>